<feature type="compositionally biased region" description="Gly residues" evidence="5">
    <location>
        <begin position="107"/>
        <end position="116"/>
    </location>
</feature>
<dbReference type="PRINTS" id="PR00113">
    <property type="entry name" value="ALKPHPHTASE"/>
</dbReference>
<comment type="cofactor">
    <cofactor evidence="3">
        <name>Zn(2+)</name>
        <dbReference type="ChEBI" id="CHEBI:29105"/>
    </cofactor>
    <text evidence="3">Binds 2 Zn(2+) ions.</text>
</comment>
<keyword evidence="3" id="KW-0479">Metal-binding</keyword>
<dbReference type="SUPFAM" id="SSF53649">
    <property type="entry name" value="Alkaline phosphatase-like"/>
    <property type="match status" value="1"/>
</dbReference>
<evidence type="ECO:0000256" key="6">
    <source>
        <dbReference type="SAM" id="SignalP"/>
    </source>
</evidence>
<feature type="binding site" evidence="3">
    <location>
        <position position="209"/>
    </location>
    <ligand>
        <name>Mg(2+)</name>
        <dbReference type="ChEBI" id="CHEBI:18420"/>
    </ligand>
</feature>
<dbReference type="AlphaFoldDB" id="A0A8H5LJP4"/>
<evidence type="ECO:0000256" key="1">
    <source>
        <dbReference type="ARBA" id="ARBA00012647"/>
    </source>
</evidence>
<keyword evidence="3" id="KW-0862">Zinc</keyword>
<dbReference type="PANTHER" id="PTHR11596:SF72">
    <property type="entry name" value="ALKALINE PHOSPHATASE"/>
    <property type="match status" value="1"/>
</dbReference>
<feature type="chain" id="PRO_5034271886" description="alkaline phosphatase" evidence="6">
    <location>
        <begin position="26"/>
        <end position="696"/>
    </location>
</feature>
<feature type="region of interest" description="Disordered" evidence="5">
    <location>
        <begin position="90"/>
        <end position="116"/>
    </location>
</feature>
<keyword evidence="8" id="KW-1185">Reference proteome</keyword>
<evidence type="ECO:0000313" key="7">
    <source>
        <dbReference type="EMBL" id="KAF5359558.1"/>
    </source>
</evidence>
<feature type="signal peptide" evidence="6">
    <location>
        <begin position="1"/>
        <end position="25"/>
    </location>
</feature>
<protein>
    <recommendedName>
        <fullName evidence="1">alkaline phosphatase</fullName>
        <ecNumber evidence="1">3.1.3.1</ecNumber>
    </recommendedName>
</protein>
<accession>A0A8H5LJP4</accession>
<dbReference type="InterPro" id="IPR001952">
    <property type="entry name" value="Alkaline_phosphatase"/>
</dbReference>
<name>A0A8H5LJP4_9AGAR</name>
<feature type="binding site" evidence="3">
    <location>
        <position position="209"/>
    </location>
    <ligand>
        <name>Zn(2+)</name>
        <dbReference type="ChEBI" id="CHEBI:29105"/>
        <label>2</label>
    </ligand>
</feature>
<dbReference type="PANTHER" id="PTHR11596">
    <property type="entry name" value="ALKALINE PHOSPHATASE"/>
    <property type="match status" value="1"/>
</dbReference>
<evidence type="ECO:0000256" key="5">
    <source>
        <dbReference type="SAM" id="MobiDB-lite"/>
    </source>
</evidence>
<sequence>MGALNAAKLATLAVLLSSALQPVLGQHFQRLGTCPTLGCILPPDLTDFYPGQLFDVRLEVHAPVNGSEAFNDGKVNDRFTFCIERSAGGGHDKRAESGHGNDDGHGSNNGHGNGSGNGCEDAARFFGVKEPALEKWSFTYFEDLFAQDANQPTVVNVASKAYRGVQLSKPGSYSAVLTFNGKSQTVARWTVRTASNKRKAKNVLFFIGDGMTQSMITAARLIGHKSINGRYQTLMQLDQMDAMGVQMTHSIDSFITDSANSATALFSGKKSTVSALNVWVDSSANSFDDPKMETIGELFKRKRKGGALGIVSTAIIGDATPAAICGHTRNRDEEGAIVFEYLNSPEAINATFNWPTGCQQPDVILGGGAELFLPNHSSWQGQDMYKAFQKKGYQVVFDAHALEKANTKDRTLGIFTVGNMAVWVDRNVLPQNLKGKKTSPNGDGTDAVNQPGLKDMTLKAIDILHERSKGNGWFMMSEAASIDKMMHVLDYDRALGELLELDDTVKATIQHLEKMGEMDDTLIIVTADHGHGFDVFGNADTKYLSAQNTDHTKRRAVGTYQTSGLSEFQVAPGSLPQNDTIVFGPQGPNFPVQWQPRYKLAAGFGANPDHRENYKLELNGPRLPAISGGSGVALNPQDNPDGFTVQGTLALTESQGVHSLTDVSIFAHGAGAEAFRGVQNNIDIFYKVADALGLGD</sequence>
<feature type="binding site" evidence="3">
    <location>
        <position position="529"/>
    </location>
    <ligand>
        <name>Zn(2+)</name>
        <dbReference type="ChEBI" id="CHEBI:29105"/>
        <label>2</label>
    </ligand>
</feature>
<dbReference type="EMBL" id="JAACJO010000004">
    <property type="protein sequence ID" value="KAF5359558.1"/>
    <property type="molecule type" value="Genomic_DNA"/>
</dbReference>
<feature type="compositionally biased region" description="Basic and acidic residues" evidence="5">
    <location>
        <begin position="90"/>
        <end position="105"/>
    </location>
</feature>
<keyword evidence="6" id="KW-0732">Signal</keyword>
<evidence type="ECO:0000256" key="4">
    <source>
        <dbReference type="RuleBase" id="RU003946"/>
    </source>
</evidence>
<evidence type="ECO:0000313" key="8">
    <source>
        <dbReference type="Proteomes" id="UP000559027"/>
    </source>
</evidence>
<feature type="active site" description="Phosphoserine intermediate" evidence="2">
    <location>
        <position position="258"/>
    </location>
</feature>
<evidence type="ECO:0000256" key="3">
    <source>
        <dbReference type="PIRSR" id="PIRSR601952-2"/>
    </source>
</evidence>
<dbReference type="GO" id="GO:0004035">
    <property type="term" value="F:alkaline phosphatase activity"/>
    <property type="evidence" value="ECO:0007669"/>
    <property type="project" value="UniProtKB-EC"/>
</dbReference>
<comment type="caution">
    <text evidence="7">The sequence shown here is derived from an EMBL/GenBank/DDBJ whole genome shotgun (WGS) entry which is preliminary data.</text>
</comment>
<keyword evidence="3" id="KW-0460">Magnesium</keyword>
<comment type="cofactor">
    <cofactor evidence="3">
        <name>Mg(2+)</name>
        <dbReference type="ChEBI" id="CHEBI:18420"/>
    </cofactor>
    <text evidence="3">Binds 1 Mg(2+) ion.</text>
</comment>
<feature type="binding site" evidence="3">
    <location>
        <position position="320"/>
    </location>
    <ligand>
        <name>Mg(2+)</name>
        <dbReference type="ChEBI" id="CHEBI:18420"/>
    </ligand>
</feature>
<comment type="similarity">
    <text evidence="4">Belongs to the alkaline phosphatase family.</text>
</comment>
<proteinExistence type="inferred from homology"/>
<dbReference type="InterPro" id="IPR017850">
    <property type="entry name" value="Alkaline_phosphatase_core_sf"/>
</dbReference>
<dbReference type="CDD" id="cd16012">
    <property type="entry name" value="ALP"/>
    <property type="match status" value="1"/>
</dbReference>
<reference evidence="7 8" key="1">
    <citation type="journal article" date="2020" name="ISME J.">
        <title>Uncovering the hidden diversity of litter-decomposition mechanisms in mushroom-forming fungi.</title>
        <authorList>
            <person name="Floudas D."/>
            <person name="Bentzer J."/>
            <person name="Ahren D."/>
            <person name="Johansson T."/>
            <person name="Persson P."/>
            <person name="Tunlid A."/>
        </authorList>
    </citation>
    <scope>NUCLEOTIDE SEQUENCE [LARGE SCALE GENOMIC DNA]</scope>
    <source>
        <strain evidence="7 8">CBS 146.42</strain>
    </source>
</reference>
<evidence type="ECO:0000256" key="2">
    <source>
        <dbReference type="PIRSR" id="PIRSR601952-1"/>
    </source>
</evidence>
<gene>
    <name evidence="7" type="ORF">D9756_003469</name>
</gene>
<organism evidence="7 8">
    <name type="scientific">Leucocoprinus leucothites</name>
    <dbReference type="NCBI Taxonomy" id="201217"/>
    <lineage>
        <taxon>Eukaryota</taxon>
        <taxon>Fungi</taxon>
        <taxon>Dikarya</taxon>
        <taxon>Basidiomycota</taxon>
        <taxon>Agaricomycotina</taxon>
        <taxon>Agaricomycetes</taxon>
        <taxon>Agaricomycetidae</taxon>
        <taxon>Agaricales</taxon>
        <taxon>Agaricineae</taxon>
        <taxon>Agaricaceae</taxon>
        <taxon>Leucocoprinus</taxon>
    </lineage>
</organism>
<feature type="binding site" evidence="3">
    <location>
        <position position="658"/>
    </location>
    <ligand>
        <name>Zn(2+)</name>
        <dbReference type="ChEBI" id="CHEBI:29105"/>
        <label>2</label>
    </ligand>
</feature>
<dbReference type="Gene3D" id="3.40.720.10">
    <property type="entry name" value="Alkaline Phosphatase, subunit A"/>
    <property type="match status" value="1"/>
</dbReference>
<dbReference type="SMART" id="SM00098">
    <property type="entry name" value="alkPPc"/>
    <property type="match status" value="1"/>
</dbReference>
<dbReference type="OrthoDB" id="5818554at2759"/>
<dbReference type="EC" id="3.1.3.1" evidence="1"/>
<dbReference type="Proteomes" id="UP000559027">
    <property type="component" value="Unassembled WGS sequence"/>
</dbReference>
<dbReference type="GO" id="GO:0046872">
    <property type="term" value="F:metal ion binding"/>
    <property type="evidence" value="ECO:0007669"/>
    <property type="project" value="UniProtKB-KW"/>
</dbReference>
<feature type="binding site" evidence="3">
    <location>
        <position position="528"/>
    </location>
    <ligand>
        <name>Zn(2+)</name>
        <dbReference type="ChEBI" id="CHEBI:29105"/>
        <label>2</label>
    </ligand>
</feature>
<feature type="binding site" evidence="3">
    <location>
        <position position="487"/>
    </location>
    <ligand>
        <name>Zn(2+)</name>
        <dbReference type="ChEBI" id="CHEBI:29105"/>
        <label>2</label>
    </ligand>
</feature>
<dbReference type="Pfam" id="PF00245">
    <property type="entry name" value="Alk_phosphatase"/>
    <property type="match status" value="1"/>
</dbReference>
<feature type="binding site" evidence="3">
    <location>
        <position position="478"/>
    </location>
    <ligand>
        <name>Mg(2+)</name>
        <dbReference type="ChEBI" id="CHEBI:18420"/>
    </ligand>
</feature>
<feature type="binding site" evidence="3">
    <location>
        <position position="318"/>
    </location>
    <ligand>
        <name>Mg(2+)</name>
        <dbReference type="ChEBI" id="CHEBI:18420"/>
    </ligand>
</feature>
<feature type="binding site" evidence="3">
    <location>
        <position position="483"/>
    </location>
    <ligand>
        <name>Zn(2+)</name>
        <dbReference type="ChEBI" id="CHEBI:29105"/>
        <label>2</label>
    </ligand>
</feature>